<organism evidence="1 2">
    <name type="scientific">Acetobacter pomorum DM001</name>
    <dbReference type="NCBI Taxonomy" id="945681"/>
    <lineage>
        <taxon>Bacteria</taxon>
        <taxon>Pseudomonadati</taxon>
        <taxon>Pseudomonadota</taxon>
        <taxon>Alphaproteobacteria</taxon>
        <taxon>Acetobacterales</taxon>
        <taxon>Acetobacteraceae</taxon>
        <taxon>Acetobacter</taxon>
    </lineage>
</organism>
<gene>
    <name evidence="1" type="ORF">APO_0033</name>
</gene>
<comment type="caution">
    <text evidence="1">The sequence shown here is derived from an EMBL/GenBank/DDBJ whole genome shotgun (WGS) entry which is preliminary data.</text>
</comment>
<sequence length="615" mass="70395">MFLLNEVRFSTLNQLLNDRLVKSFNANQLIWICKSQFFDGMEAFRDQQTCNYVIHIQRFNKQRCPTAELFLTAFGFFRFCQNINIPTRQLASQTDILPTTANSQRKLLIRHNHFYATGFFIHHHLADFSRRQRIHYKSSGLRAPRDDINLFALQFGHNGLHTGTTHTNASPDRIDRRITRNHGHFGARTRVTRNGFNFNNAIINFWHFLRKQLGQKGRMRAGKENLRSTRLITHIVDIGAHAIRVTERFTRDQLITSQQRFCRTNFNQQIAVFGPLNGAVYNFTHAVLEFVILALAFIFTHALHNHLLGGLRGNTPKINRGQRIDQVFACLNFWAKLTGNGERNLRIFIFHFIHHFRPTGQAHITCLAVDGSTNVLFVPIFGASGFLDRLLHGFQHFFTLNTFLARDSVCNQQKFRTGNRGIHTLSSPKQAALSMHLGPGRIVIILLGGISAGRRLHHTGTSFNQSICQHQPCTPEFFQRQGNFRAIIQTHPRNSSIRPQNHTRKAAAPIYRQQNFCLGLVPGKAVPVLRTGKGPIYSGRGNFQRPRPRNGVFNIQHGTYRVADPLTIFHINQGTIFAIRHDLHGRTLTPQHSNTHNLITHILNGRGYQRSNASF</sequence>
<protein>
    <submittedName>
        <fullName evidence="1">Uncharacterized protein</fullName>
    </submittedName>
</protein>
<dbReference type="Proteomes" id="UP000018454">
    <property type="component" value="Unassembled WGS sequence"/>
</dbReference>
<accession>F1YQ70</accession>
<evidence type="ECO:0000313" key="1">
    <source>
        <dbReference type="EMBL" id="EGE49067.1"/>
    </source>
</evidence>
<dbReference type="EMBL" id="AEUP01000002">
    <property type="protein sequence ID" value="EGE49067.1"/>
    <property type="molecule type" value="Genomic_DNA"/>
</dbReference>
<dbReference type="AlphaFoldDB" id="F1YQ70"/>
<evidence type="ECO:0000313" key="2">
    <source>
        <dbReference type="Proteomes" id="UP000018454"/>
    </source>
</evidence>
<name>F1YQ70_9PROT</name>
<reference evidence="1 2" key="1">
    <citation type="journal article" date="2011" name="Science">
        <title>Drosophila microbiome modulates host developmental and metabolic homeostasis via insulin signaling.</title>
        <authorList>
            <person name="Shin S.C."/>
            <person name="Kim S.H."/>
            <person name="You H."/>
            <person name="Kim B."/>
            <person name="Kim A.C."/>
            <person name="Lee K.A."/>
            <person name="Yoon J.H."/>
            <person name="Ryu J.H."/>
            <person name="Lee W.J."/>
        </authorList>
    </citation>
    <scope>NUCLEOTIDE SEQUENCE [LARGE SCALE GENOMIC DNA]</scope>
    <source>
        <strain evidence="1 2">DM001</strain>
    </source>
</reference>
<proteinExistence type="predicted"/>